<protein>
    <submittedName>
        <fullName evidence="1">Portal protein</fullName>
    </submittedName>
</protein>
<dbReference type="InterPro" id="IPR006427">
    <property type="entry name" value="Portal_HK97"/>
</dbReference>
<dbReference type="RefSeq" id="WP_035026301.1">
    <property type="nucleotide sequence ID" value="NZ_KK073886.1"/>
</dbReference>
<sequence length="416" mass="45520">MKLFGFNIRREVRSATSPENETVPVSAENFLSFFGVQSVDLPYVTIDRALTVPAVAAAVAFLSRTLAALPLHAYQSSPDGAKRVTGKLGAVIHGNANDEMSSFLFRQYFWQQVFTGGRGLAWIERADAEIVNLWPMDPRKVTVKRVAGRKVYRFESKEYPAADVIDVPFMLKADQLSHYGPIILAAKAIQLALAMNDYGSNFFAGGGVPPLALSGPLPEGGPALKRAAADVDRAIKFAKDNKSPIMPIPAGHDLKPVGFDPAKGQMVEARLFQIQEIARAWQMPPAFLQDLSKGTFANVEQQDLHLVKHLIGQWAEAFEGEMNLKLFGREPNGFYVEHNLDGLMRGDFKSRVEGIARAIQTAQITPNEGRALENRPRHMNPDADELLVQGATVVLGKQPAATTADDIDGDKTNDEA</sequence>
<name>A0A011TAG8_9HYPH</name>
<organism evidence="1 2">
    <name type="scientific">Aquamicrobium defluvii</name>
    <dbReference type="NCBI Taxonomy" id="69279"/>
    <lineage>
        <taxon>Bacteria</taxon>
        <taxon>Pseudomonadati</taxon>
        <taxon>Pseudomonadota</taxon>
        <taxon>Alphaproteobacteria</taxon>
        <taxon>Hyphomicrobiales</taxon>
        <taxon>Phyllobacteriaceae</taxon>
        <taxon>Aquamicrobium</taxon>
    </lineage>
</organism>
<dbReference type="AlphaFoldDB" id="A0A011TAG8"/>
<dbReference type="EMBL" id="JENY01000012">
    <property type="protein sequence ID" value="EXL08619.1"/>
    <property type="molecule type" value="Genomic_DNA"/>
</dbReference>
<dbReference type="STRING" id="69279.BG36_03535"/>
<gene>
    <name evidence="1" type="ORF">BG36_03535</name>
</gene>
<proteinExistence type="predicted"/>
<dbReference type="HOGENOM" id="CLU_033789_0_1_5"/>
<reference evidence="1 2" key="1">
    <citation type="submission" date="2014-02" db="EMBL/GenBank/DDBJ databases">
        <title>Aquamicrobium defluvii Genome sequencing.</title>
        <authorList>
            <person name="Wang X."/>
        </authorList>
    </citation>
    <scope>NUCLEOTIDE SEQUENCE [LARGE SCALE GENOMIC DNA]</scope>
    <source>
        <strain evidence="1 2">W13Z1</strain>
    </source>
</reference>
<comment type="caution">
    <text evidence="1">The sequence shown here is derived from an EMBL/GenBank/DDBJ whole genome shotgun (WGS) entry which is preliminary data.</text>
</comment>
<dbReference type="InterPro" id="IPR006944">
    <property type="entry name" value="Phage/GTA_portal"/>
</dbReference>
<dbReference type="NCBIfam" id="TIGR01537">
    <property type="entry name" value="portal_HK97"/>
    <property type="match status" value="1"/>
</dbReference>
<evidence type="ECO:0000313" key="2">
    <source>
        <dbReference type="Proteomes" id="UP000019849"/>
    </source>
</evidence>
<accession>A0A011TAG8</accession>
<dbReference type="Proteomes" id="UP000019849">
    <property type="component" value="Unassembled WGS sequence"/>
</dbReference>
<dbReference type="PATRIC" id="fig|69279.3.peg.2110"/>
<evidence type="ECO:0000313" key="1">
    <source>
        <dbReference type="EMBL" id="EXL08619.1"/>
    </source>
</evidence>
<dbReference type="Pfam" id="PF04860">
    <property type="entry name" value="Phage_portal"/>
    <property type="match status" value="1"/>
</dbReference>
<dbReference type="eggNOG" id="COG4695">
    <property type="taxonomic scope" value="Bacteria"/>
</dbReference>